<feature type="transmembrane region" description="Helical" evidence="1">
    <location>
        <begin position="74"/>
        <end position="93"/>
    </location>
</feature>
<accession>E7G5T7</accession>
<name>E7G5T7_9FIRM</name>
<dbReference type="RefSeq" id="WP_008787253.1">
    <property type="nucleotide sequence ID" value="NZ_AKCB01000001.1"/>
</dbReference>
<dbReference type="GeneID" id="78229449"/>
<sequence>MATKKQKKGQMDGLTERQKHIVELREKLNKPDPNAIRVFTLYKIITYIFNILFPPYALYRIWNKNSEFNKNEKGIQTAVCIIYMIVLFTLLTGGMSS</sequence>
<dbReference type="Proteomes" id="UP000003157">
    <property type="component" value="Unassembled WGS sequence"/>
</dbReference>
<dbReference type="OrthoDB" id="1647141at2"/>
<keyword evidence="3" id="KW-1185">Reference proteome</keyword>
<dbReference type="EMBL" id="ADKX01000001">
    <property type="protein sequence ID" value="EFW06588.1"/>
    <property type="molecule type" value="Genomic_DNA"/>
</dbReference>
<keyword evidence="1" id="KW-1133">Transmembrane helix</keyword>
<gene>
    <name evidence="2" type="ORF">HMPREF9488_00125</name>
</gene>
<proteinExistence type="predicted"/>
<dbReference type="eggNOG" id="ENOG503331P">
    <property type="taxonomic scope" value="Bacteria"/>
</dbReference>
<evidence type="ECO:0000313" key="2">
    <source>
        <dbReference type="EMBL" id="EFW06588.1"/>
    </source>
</evidence>
<comment type="caution">
    <text evidence="2">The sequence shown here is derived from an EMBL/GenBank/DDBJ whole genome shotgun (WGS) entry which is preliminary data.</text>
</comment>
<dbReference type="STRING" id="100884.GCA_000269565_01576"/>
<evidence type="ECO:0000256" key="1">
    <source>
        <dbReference type="SAM" id="Phobius"/>
    </source>
</evidence>
<feature type="transmembrane region" description="Helical" evidence="1">
    <location>
        <begin position="44"/>
        <end position="62"/>
    </location>
</feature>
<evidence type="ECO:0000313" key="3">
    <source>
        <dbReference type="Proteomes" id="UP000003157"/>
    </source>
</evidence>
<keyword evidence="1" id="KW-0812">Transmembrane</keyword>
<dbReference type="AlphaFoldDB" id="E7G5T7"/>
<protein>
    <submittedName>
        <fullName evidence="2">Uncharacterized protein</fullName>
    </submittedName>
</protein>
<keyword evidence="1" id="KW-0472">Membrane</keyword>
<dbReference type="HOGENOM" id="CLU_2421892_0_0_9"/>
<organism evidence="2 3">
    <name type="scientific">Coprobacillus cateniformis</name>
    <dbReference type="NCBI Taxonomy" id="100884"/>
    <lineage>
        <taxon>Bacteria</taxon>
        <taxon>Bacillati</taxon>
        <taxon>Bacillota</taxon>
        <taxon>Erysipelotrichia</taxon>
        <taxon>Erysipelotrichales</taxon>
        <taxon>Coprobacillaceae</taxon>
        <taxon>Coprobacillus</taxon>
    </lineage>
</organism>
<reference evidence="2 3" key="1">
    <citation type="submission" date="2010-12" db="EMBL/GenBank/DDBJ databases">
        <title>The Genome Sequence of Coprobacillus sp. strain 29_1.</title>
        <authorList>
            <consortium name="The Broad Institute Genome Sequencing Platform"/>
            <person name="Earl A."/>
            <person name="Ward D."/>
            <person name="Feldgarden M."/>
            <person name="Gevers D."/>
            <person name="Daigneault M."/>
            <person name="Sibley C.D."/>
            <person name="White A."/>
            <person name="Strauss J."/>
            <person name="Allen-Vercoe E."/>
            <person name="Young S.K."/>
            <person name="Zeng Q."/>
            <person name="Gargeya S."/>
            <person name="Fitzgerald M."/>
            <person name="Haas B."/>
            <person name="Abouelleil A."/>
            <person name="Alvarado L."/>
            <person name="Arachchi H.M."/>
            <person name="Berlin A."/>
            <person name="Brown A."/>
            <person name="Chapman S.B."/>
            <person name="Chen Z."/>
            <person name="Dunbar C."/>
            <person name="Freedman E."/>
            <person name="Gearin G."/>
            <person name="Gellesch M."/>
            <person name="Goldberg J."/>
            <person name="Griggs A."/>
            <person name="Gujja S."/>
            <person name="Heilman E."/>
            <person name="Heiman D."/>
            <person name="Howarth C."/>
            <person name="Larson L."/>
            <person name="Lui A."/>
            <person name="MacDonald P.J.P."/>
            <person name="Mehta T."/>
            <person name="Montmayeur A."/>
            <person name="Murphy C."/>
            <person name="Neiman D."/>
            <person name="Pearson M."/>
            <person name="Priest M."/>
            <person name="Roberts A."/>
            <person name="Saif S."/>
            <person name="Shea T."/>
            <person name="Shenoy N."/>
            <person name="Sisk P."/>
            <person name="Stolte C."/>
            <person name="Sykes S."/>
            <person name="White J."/>
            <person name="Yandava C."/>
            <person name="Nusbaum C."/>
            <person name="Birren B."/>
        </authorList>
    </citation>
    <scope>NUCLEOTIDE SEQUENCE [LARGE SCALE GENOMIC DNA]</scope>
    <source>
        <strain evidence="2 3">29_1</strain>
    </source>
</reference>